<dbReference type="Pfam" id="PF00292">
    <property type="entry name" value="PAX"/>
    <property type="match status" value="1"/>
</dbReference>
<evidence type="ECO:0000256" key="1">
    <source>
        <dbReference type="ARBA" id="ARBA00004123"/>
    </source>
</evidence>
<protein>
    <submittedName>
        <fullName evidence="16">PAX3 protein</fullName>
    </submittedName>
</protein>
<evidence type="ECO:0000256" key="8">
    <source>
        <dbReference type="ARBA" id="ARBA00023155"/>
    </source>
</evidence>
<dbReference type="GO" id="GO:0005634">
    <property type="term" value="C:nucleus"/>
    <property type="evidence" value="ECO:0007669"/>
    <property type="project" value="UniProtKB-SubCell"/>
</dbReference>
<keyword evidence="7 11" id="KW-0238">DNA-binding</keyword>
<feature type="region of interest" description="Disordered" evidence="13">
    <location>
        <begin position="1"/>
        <end position="23"/>
    </location>
</feature>
<gene>
    <name evidence="16" type="primary">Pax3</name>
    <name evidence="16" type="ORF">TURVEL_R08126</name>
</gene>
<keyword evidence="5" id="KW-0524">Neurogenesis</keyword>
<evidence type="ECO:0000313" key="16">
    <source>
        <dbReference type="EMBL" id="NXU49572.1"/>
    </source>
</evidence>
<dbReference type="SMART" id="SM00351">
    <property type="entry name" value="PAX"/>
    <property type="match status" value="1"/>
</dbReference>
<evidence type="ECO:0000256" key="5">
    <source>
        <dbReference type="ARBA" id="ARBA00022902"/>
    </source>
</evidence>
<evidence type="ECO:0000256" key="4">
    <source>
        <dbReference type="ARBA" id="ARBA00022724"/>
    </source>
</evidence>
<dbReference type="InterPro" id="IPR009057">
    <property type="entry name" value="Homeodomain-like_sf"/>
</dbReference>
<evidence type="ECO:0000259" key="14">
    <source>
        <dbReference type="PROSITE" id="PS50071"/>
    </source>
</evidence>
<dbReference type="SMART" id="SM00389">
    <property type="entry name" value="HOX"/>
    <property type="match status" value="1"/>
</dbReference>
<evidence type="ECO:0000256" key="7">
    <source>
        <dbReference type="ARBA" id="ARBA00023125"/>
    </source>
</evidence>
<dbReference type="Pfam" id="PF12360">
    <property type="entry name" value="Pax7"/>
    <property type="match status" value="1"/>
</dbReference>
<dbReference type="InterPro" id="IPR043182">
    <property type="entry name" value="PAIRED_DNA-bd_dom"/>
</dbReference>
<comment type="subcellular location">
    <subcellularLocation>
        <location evidence="1 11 12">Nucleus</location>
    </subcellularLocation>
</comment>
<dbReference type="GO" id="GO:0009653">
    <property type="term" value="P:anatomical structure morphogenesis"/>
    <property type="evidence" value="ECO:0007669"/>
    <property type="project" value="UniProtKB-ARBA"/>
</dbReference>
<dbReference type="AlphaFoldDB" id="A0A7L3L6X3"/>
<feature type="non-terminal residue" evidence="16">
    <location>
        <position position="1"/>
    </location>
</feature>
<keyword evidence="9" id="KW-0804">Transcription</keyword>
<dbReference type="PANTHER" id="PTHR45636">
    <property type="entry name" value="PAIRED BOX PROTEIN PAX-6-RELATED-RELATED"/>
    <property type="match status" value="1"/>
</dbReference>
<keyword evidence="8 11" id="KW-0371">Homeobox</keyword>
<dbReference type="PROSITE" id="PS50071">
    <property type="entry name" value="HOMEOBOX_2"/>
    <property type="match status" value="1"/>
</dbReference>
<reference evidence="16 17" key="1">
    <citation type="submission" date="2019-09" db="EMBL/GenBank/DDBJ databases">
        <title>Bird 10,000 Genomes (B10K) Project - Family phase.</title>
        <authorList>
            <person name="Zhang G."/>
        </authorList>
    </citation>
    <scope>NUCLEOTIDE SEQUENCE [LARGE SCALE GENOMIC DNA]</scope>
    <source>
        <strain evidence="16">B10K-DU-029-46</strain>
    </source>
</reference>
<dbReference type="PROSITE" id="PS51057">
    <property type="entry name" value="PAIRED_2"/>
    <property type="match status" value="1"/>
</dbReference>
<dbReference type="PROSITE" id="PS00027">
    <property type="entry name" value="HOMEOBOX_1"/>
    <property type="match status" value="1"/>
</dbReference>
<evidence type="ECO:0000256" key="10">
    <source>
        <dbReference type="ARBA" id="ARBA00023242"/>
    </source>
</evidence>
<dbReference type="EMBL" id="VZTY01007190">
    <property type="protein sequence ID" value="NXU49572.1"/>
    <property type="molecule type" value="Genomic_DNA"/>
</dbReference>
<dbReference type="PRINTS" id="PR00027">
    <property type="entry name" value="PAIREDBOX"/>
</dbReference>
<keyword evidence="10 11" id="KW-0539">Nucleus</keyword>
<evidence type="ECO:0000256" key="12">
    <source>
        <dbReference type="RuleBase" id="RU000682"/>
    </source>
</evidence>
<keyword evidence="6" id="KW-0805">Transcription regulation</keyword>
<dbReference type="InterPro" id="IPR043565">
    <property type="entry name" value="PAX_fam"/>
</dbReference>
<keyword evidence="4" id="KW-0563">Paired box</keyword>
<dbReference type="InterPro" id="IPR036388">
    <property type="entry name" value="WH-like_DNA-bd_sf"/>
</dbReference>
<dbReference type="InterPro" id="IPR022106">
    <property type="entry name" value="Pax7_C"/>
</dbReference>
<feature type="compositionally biased region" description="Polar residues" evidence="13">
    <location>
        <begin position="286"/>
        <end position="312"/>
    </location>
</feature>
<evidence type="ECO:0000256" key="2">
    <source>
        <dbReference type="ARBA" id="ARBA00005733"/>
    </source>
</evidence>
<accession>A0A7L3L6X3</accession>
<dbReference type="GO" id="GO:0000981">
    <property type="term" value="F:DNA-binding transcription factor activity, RNA polymerase II-specific"/>
    <property type="evidence" value="ECO:0007669"/>
    <property type="project" value="InterPro"/>
</dbReference>
<comment type="caution">
    <text evidence="16">The sequence shown here is derived from an EMBL/GenBank/DDBJ whole genome shotgun (WGS) entry which is preliminary data.</text>
</comment>
<feature type="domain" description="Paired" evidence="15">
    <location>
        <begin position="34"/>
        <end position="144"/>
    </location>
</feature>
<dbReference type="OrthoDB" id="6159439at2759"/>
<sequence length="467" mass="50987">MTTLAGAVPRMMRPGAGQNYPRSGFPLEVSTPLGQGRVNQLGGVFINGRPLPNHIRHKIVEMAHHGIRPCVISRQLRVSHGCVSKILCRYQETGSIRPGAIGGSKPKVSPSPSWGGEGVARDHSSHSVVLSPKVSSISRILRSKFGKGEEEEAELERKEVEEGDKKTKHSIDGILSERASAPPSDEGSDIDSEPDLPLKRKQRRSRTTFTAEQLEELERAFERTHYPDIYTREELAQRAKLTEARVQVWFSNRRARWRKQAGANQLMAFNHLIPGGFPPSAMPTLPTYQLSEPSYQPTSIPQAVSDPSSTVHRPQPLPPSTVHQSNLPSNPETSSAYCLPSTRHGFSSYTDSFVPPSGPSNPMNPAIGNGLSPQVMGLLTNHGGVPHQPQTDYALSPLTGGLEPTTTVSASCSQRLDHMKSLDSLPTSQSYCPPTYSTTGYGMDPVTGYQYGQYGQSEYWMLTLGSA</sequence>
<comment type="similarity">
    <text evidence="2">Belongs to the paired homeobox family.</text>
</comment>
<dbReference type="PANTHER" id="PTHR45636:SF17">
    <property type="entry name" value="PAIRED BOX PROTEIN PAX-3"/>
    <property type="match status" value="1"/>
</dbReference>
<feature type="region of interest" description="Disordered" evidence="13">
    <location>
        <begin position="97"/>
        <end position="127"/>
    </location>
</feature>
<feature type="compositionally biased region" description="Basic and acidic residues" evidence="13">
    <location>
        <begin position="155"/>
        <end position="171"/>
    </location>
</feature>
<feature type="region of interest" description="Disordered" evidence="13">
    <location>
        <begin position="148"/>
        <end position="210"/>
    </location>
</feature>
<dbReference type="CDD" id="cd00086">
    <property type="entry name" value="homeodomain"/>
    <property type="match status" value="1"/>
</dbReference>
<dbReference type="PROSITE" id="PS00034">
    <property type="entry name" value="PAIRED_1"/>
    <property type="match status" value="1"/>
</dbReference>
<dbReference type="Gene3D" id="1.10.10.10">
    <property type="entry name" value="Winged helix-like DNA-binding domain superfamily/Winged helix DNA-binding domain"/>
    <property type="match status" value="1"/>
</dbReference>
<feature type="domain" description="Homeobox" evidence="14">
    <location>
        <begin position="200"/>
        <end position="260"/>
    </location>
</feature>
<evidence type="ECO:0000256" key="13">
    <source>
        <dbReference type="SAM" id="MobiDB-lite"/>
    </source>
</evidence>
<dbReference type="GO" id="GO:0007399">
    <property type="term" value="P:nervous system development"/>
    <property type="evidence" value="ECO:0007669"/>
    <property type="project" value="UniProtKB-KW"/>
</dbReference>
<evidence type="ECO:0000313" key="17">
    <source>
        <dbReference type="Proteomes" id="UP000582182"/>
    </source>
</evidence>
<dbReference type="InterPro" id="IPR017970">
    <property type="entry name" value="Homeobox_CS"/>
</dbReference>
<dbReference type="FunFam" id="1.10.10.60:FF:000035">
    <property type="entry name" value="paired box protein Pax-3 isoform X2"/>
    <property type="match status" value="1"/>
</dbReference>
<name>A0A7L3L6X3_9CHAR</name>
<evidence type="ECO:0000259" key="15">
    <source>
        <dbReference type="PROSITE" id="PS51057"/>
    </source>
</evidence>
<feature type="compositionally biased region" description="Low complexity" evidence="13">
    <location>
        <begin position="103"/>
        <end position="114"/>
    </location>
</feature>
<dbReference type="FunFam" id="1.10.10.10:FF:000031">
    <property type="entry name" value="Paired box protein Pax-7"/>
    <property type="match status" value="1"/>
</dbReference>
<dbReference type="Pfam" id="PF00046">
    <property type="entry name" value="Homeodomain"/>
    <property type="match status" value="1"/>
</dbReference>
<evidence type="ECO:0000256" key="9">
    <source>
        <dbReference type="ARBA" id="ARBA00023163"/>
    </source>
</evidence>
<dbReference type="SUPFAM" id="SSF46689">
    <property type="entry name" value="Homeodomain-like"/>
    <property type="match status" value="2"/>
</dbReference>
<evidence type="ECO:0000256" key="3">
    <source>
        <dbReference type="ARBA" id="ARBA00022473"/>
    </source>
</evidence>
<evidence type="ECO:0000256" key="6">
    <source>
        <dbReference type="ARBA" id="ARBA00023015"/>
    </source>
</evidence>
<keyword evidence="3" id="KW-0217">Developmental protein</keyword>
<feature type="compositionally biased region" description="Polar residues" evidence="13">
    <location>
        <begin position="321"/>
        <end position="336"/>
    </location>
</feature>
<feature type="region of interest" description="Disordered" evidence="13">
    <location>
        <begin position="286"/>
        <end position="375"/>
    </location>
</feature>
<dbReference type="InterPro" id="IPR001356">
    <property type="entry name" value="HD"/>
</dbReference>
<dbReference type="GO" id="GO:0000978">
    <property type="term" value="F:RNA polymerase II cis-regulatory region sequence-specific DNA binding"/>
    <property type="evidence" value="ECO:0007669"/>
    <property type="project" value="TreeGrafter"/>
</dbReference>
<dbReference type="Gene3D" id="1.10.10.60">
    <property type="entry name" value="Homeodomain-like"/>
    <property type="match status" value="1"/>
</dbReference>
<feature type="DNA-binding region" description="Homeobox" evidence="11">
    <location>
        <begin position="202"/>
        <end position="261"/>
    </location>
</feature>
<keyword evidence="17" id="KW-1185">Reference proteome</keyword>
<dbReference type="Proteomes" id="UP000582182">
    <property type="component" value="Unassembled WGS sequence"/>
</dbReference>
<proteinExistence type="inferred from homology"/>
<evidence type="ECO:0000256" key="11">
    <source>
        <dbReference type="PROSITE-ProRule" id="PRU00108"/>
    </source>
</evidence>
<organism evidence="16 17">
    <name type="scientific">Turnix velox</name>
    <name type="common">Little buttonquail</name>
    <dbReference type="NCBI Taxonomy" id="2529409"/>
    <lineage>
        <taxon>Eukaryota</taxon>
        <taxon>Metazoa</taxon>
        <taxon>Chordata</taxon>
        <taxon>Craniata</taxon>
        <taxon>Vertebrata</taxon>
        <taxon>Euteleostomi</taxon>
        <taxon>Archelosauria</taxon>
        <taxon>Archosauria</taxon>
        <taxon>Dinosauria</taxon>
        <taxon>Saurischia</taxon>
        <taxon>Theropoda</taxon>
        <taxon>Coelurosauria</taxon>
        <taxon>Aves</taxon>
        <taxon>Neognathae</taxon>
        <taxon>Neoaves</taxon>
        <taxon>Charadriiformes</taxon>
        <taxon>Turnicidae</taxon>
        <taxon>Turnix</taxon>
    </lineage>
</organism>
<feature type="non-terminal residue" evidence="16">
    <location>
        <position position="467"/>
    </location>
</feature>
<dbReference type="InterPro" id="IPR001523">
    <property type="entry name" value="Paired_dom"/>
</dbReference>